<reference evidence="1 2" key="1">
    <citation type="submission" date="2024-09" db="EMBL/GenBank/DDBJ databases">
        <title>Floridaenema gen nov. (Aerosakkonemataceae, Aerosakkonematales ord. nov., Cyanobacteria) from benthic tropical and subtropical fresh waters, with the description of four new species.</title>
        <authorList>
            <person name="Moretto J.A."/>
            <person name="Berthold D.E."/>
            <person name="Lefler F.W."/>
            <person name="Huang I.-S."/>
            <person name="Laughinghouse H. IV."/>
        </authorList>
    </citation>
    <scope>NUCLEOTIDE SEQUENCE [LARGE SCALE GENOMIC DNA]</scope>
    <source>
        <strain evidence="1 2">BLCC-F46</strain>
    </source>
</reference>
<gene>
    <name evidence="1" type="ORF">ACE1CC_13535</name>
</gene>
<dbReference type="EMBL" id="JBHFNQ010000104">
    <property type="protein sequence ID" value="MFB2877872.1"/>
    <property type="molecule type" value="Genomic_DNA"/>
</dbReference>
<sequence length="147" mass="16427">MLLPKLPIATVITLLIVVADTSVSFLSLTSLPAAKVLAQTNTEKDKEAFQLFYQGLQKSKIDQFQEALQFWEQSLAIYREIGNREREGTLLVLLSFTYAKLGDYQKALLSAQQGLTIARELKDAKLEQLAEEALAKVREHNNNSGKS</sequence>
<dbReference type="Proteomes" id="UP001576774">
    <property type="component" value="Unassembled WGS sequence"/>
</dbReference>
<proteinExistence type="predicted"/>
<comment type="caution">
    <text evidence="1">The sequence shown here is derived from an EMBL/GenBank/DDBJ whole genome shotgun (WGS) entry which is preliminary data.</text>
</comment>
<name>A0ABV4X650_9CYAN</name>
<dbReference type="SMART" id="SM00028">
    <property type="entry name" value="TPR"/>
    <property type="match status" value="2"/>
</dbReference>
<evidence type="ECO:0000313" key="2">
    <source>
        <dbReference type="Proteomes" id="UP001576774"/>
    </source>
</evidence>
<keyword evidence="2" id="KW-1185">Reference proteome</keyword>
<accession>A0ABV4X650</accession>
<dbReference type="Gene3D" id="1.25.40.10">
    <property type="entry name" value="Tetratricopeptide repeat domain"/>
    <property type="match status" value="1"/>
</dbReference>
<dbReference type="SUPFAM" id="SSF48452">
    <property type="entry name" value="TPR-like"/>
    <property type="match status" value="1"/>
</dbReference>
<dbReference type="Pfam" id="PF13424">
    <property type="entry name" value="TPR_12"/>
    <property type="match status" value="1"/>
</dbReference>
<dbReference type="InterPro" id="IPR019734">
    <property type="entry name" value="TPR_rpt"/>
</dbReference>
<evidence type="ECO:0000313" key="1">
    <source>
        <dbReference type="EMBL" id="MFB2877872.1"/>
    </source>
</evidence>
<organism evidence="1 2">
    <name type="scientific">Floridaenema aerugineum BLCC-F46</name>
    <dbReference type="NCBI Taxonomy" id="3153654"/>
    <lineage>
        <taxon>Bacteria</taxon>
        <taxon>Bacillati</taxon>
        <taxon>Cyanobacteriota</taxon>
        <taxon>Cyanophyceae</taxon>
        <taxon>Oscillatoriophycideae</taxon>
        <taxon>Aerosakkonematales</taxon>
        <taxon>Aerosakkonemataceae</taxon>
        <taxon>Floridanema</taxon>
        <taxon>Floridanema aerugineum</taxon>
    </lineage>
</organism>
<dbReference type="InterPro" id="IPR011990">
    <property type="entry name" value="TPR-like_helical_dom_sf"/>
</dbReference>
<protein>
    <submittedName>
        <fullName evidence="1">Tetratricopeptide repeat protein</fullName>
    </submittedName>
</protein>
<dbReference type="RefSeq" id="WP_413270963.1">
    <property type="nucleotide sequence ID" value="NZ_JBHFNQ010000104.1"/>
</dbReference>